<protein>
    <submittedName>
        <fullName evidence="7">ABC-type transport system substrate-binding protein</fullName>
    </submittedName>
</protein>
<keyword evidence="3" id="KW-0813">Transport</keyword>
<dbReference type="PIRSF" id="PIRSF002741">
    <property type="entry name" value="MppA"/>
    <property type="match status" value="1"/>
</dbReference>
<dbReference type="Proteomes" id="UP001244552">
    <property type="component" value="Unassembled WGS sequence"/>
</dbReference>
<dbReference type="CDD" id="cd00995">
    <property type="entry name" value="PBP2_NikA_DppA_OppA_like"/>
    <property type="match status" value="1"/>
</dbReference>
<dbReference type="Gene3D" id="3.10.105.10">
    <property type="entry name" value="Dipeptide-binding Protein, Domain 3"/>
    <property type="match status" value="1"/>
</dbReference>
<dbReference type="PROSITE" id="PS51318">
    <property type="entry name" value="TAT"/>
    <property type="match status" value="1"/>
</dbReference>
<comment type="subcellular location">
    <subcellularLocation>
        <location evidence="1">Periplasm</location>
    </subcellularLocation>
</comment>
<name>A0ABU0MT48_9PROT</name>
<dbReference type="Pfam" id="PF00496">
    <property type="entry name" value="SBP_bac_5"/>
    <property type="match status" value="1"/>
</dbReference>
<sequence>MPAVPRRRFLGLAGSLAGAAALSGLGAASSLAAPDGVLRIGVKALPGALNPLTVSDLVARQVLGAMYESLTTVDANGRILPGLAVAWDASEDARRWRLRLREGVVFHTGRPFTARDVKRSFEAALATEGANFAVLALSKVKGFQALRTRSTQELAGVSVLDEHTVEVICDEPCAIFPFARFNIVDVDAAQQAGPTWFRSMSAGTGPYRLVRAAEGIRIDVEANPQWRGGGVPFNQVSFLATGVGNDGITLFNDSQVDFTFVDTDALRGVIDDPGFKRSLSNVQRMQMRVLALDQRRVKAFTDLRVRQAMSLLIDREAMAERFFRGVATVHKGVVPPALLSNDKLMPLTYDPALAGKLLKDAGFPEGRGMEPFSVAVLPEYRREFVYYVSQWNNAGIPARLVTAPRDEFIARSRRRDYDAFLFGWTATYPDPMNFLDELFTSRSRFNPVGWSNPTYDDLIQQAMAMPDPVRRAEIYKDAERIVMNELPVIPLVVPDYVALRGNVLSDNFITPFGGLNFG</sequence>
<dbReference type="RefSeq" id="WP_209989698.1">
    <property type="nucleotide sequence ID" value="NZ_JAGINO010000030.1"/>
</dbReference>
<dbReference type="PANTHER" id="PTHR30290">
    <property type="entry name" value="PERIPLASMIC BINDING COMPONENT OF ABC TRANSPORTER"/>
    <property type="match status" value="1"/>
</dbReference>
<evidence type="ECO:0000313" key="7">
    <source>
        <dbReference type="EMBL" id="MDQ0536666.1"/>
    </source>
</evidence>
<evidence type="ECO:0000256" key="3">
    <source>
        <dbReference type="ARBA" id="ARBA00022448"/>
    </source>
</evidence>
<keyword evidence="4 5" id="KW-0732">Signal</keyword>
<evidence type="ECO:0000256" key="4">
    <source>
        <dbReference type="ARBA" id="ARBA00022729"/>
    </source>
</evidence>
<organism evidence="7 8">
    <name type="scientific">Azospirillum picis</name>
    <dbReference type="NCBI Taxonomy" id="488438"/>
    <lineage>
        <taxon>Bacteria</taxon>
        <taxon>Pseudomonadati</taxon>
        <taxon>Pseudomonadota</taxon>
        <taxon>Alphaproteobacteria</taxon>
        <taxon>Rhodospirillales</taxon>
        <taxon>Azospirillaceae</taxon>
        <taxon>Azospirillum</taxon>
    </lineage>
</organism>
<evidence type="ECO:0000256" key="1">
    <source>
        <dbReference type="ARBA" id="ARBA00004418"/>
    </source>
</evidence>
<evidence type="ECO:0000313" key="8">
    <source>
        <dbReference type="Proteomes" id="UP001244552"/>
    </source>
</evidence>
<proteinExistence type="inferred from homology"/>
<keyword evidence="8" id="KW-1185">Reference proteome</keyword>
<dbReference type="InterPro" id="IPR030678">
    <property type="entry name" value="Peptide/Ni-bd"/>
</dbReference>
<gene>
    <name evidence="7" type="ORF">QO018_005564</name>
</gene>
<feature type="chain" id="PRO_5046234971" evidence="5">
    <location>
        <begin position="33"/>
        <end position="518"/>
    </location>
</feature>
<dbReference type="Gene3D" id="3.40.190.10">
    <property type="entry name" value="Periplasmic binding protein-like II"/>
    <property type="match status" value="1"/>
</dbReference>
<dbReference type="SUPFAM" id="SSF53850">
    <property type="entry name" value="Periplasmic binding protein-like II"/>
    <property type="match status" value="1"/>
</dbReference>
<feature type="signal peptide" evidence="5">
    <location>
        <begin position="1"/>
        <end position="32"/>
    </location>
</feature>
<reference evidence="7 8" key="1">
    <citation type="submission" date="2023-07" db="EMBL/GenBank/DDBJ databases">
        <title>Genomic Encyclopedia of Type Strains, Phase IV (KMG-IV): sequencing the most valuable type-strain genomes for metagenomic binning, comparative biology and taxonomic classification.</title>
        <authorList>
            <person name="Goeker M."/>
        </authorList>
    </citation>
    <scope>NUCLEOTIDE SEQUENCE [LARGE SCALE GENOMIC DNA]</scope>
    <source>
        <strain evidence="7 8">DSM 19922</strain>
    </source>
</reference>
<dbReference type="InterPro" id="IPR006311">
    <property type="entry name" value="TAT_signal"/>
</dbReference>
<evidence type="ECO:0000256" key="2">
    <source>
        <dbReference type="ARBA" id="ARBA00005695"/>
    </source>
</evidence>
<accession>A0ABU0MT48</accession>
<dbReference type="InterPro" id="IPR000914">
    <property type="entry name" value="SBP_5_dom"/>
</dbReference>
<feature type="domain" description="Solute-binding protein family 5" evidence="6">
    <location>
        <begin position="79"/>
        <end position="443"/>
    </location>
</feature>
<evidence type="ECO:0000256" key="5">
    <source>
        <dbReference type="SAM" id="SignalP"/>
    </source>
</evidence>
<comment type="similarity">
    <text evidence="2">Belongs to the bacterial solute-binding protein 5 family.</text>
</comment>
<dbReference type="EMBL" id="JAUSVU010000030">
    <property type="protein sequence ID" value="MDQ0536666.1"/>
    <property type="molecule type" value="Genomic_DNA"/>
</dbReference>
<dbReference type="InterPro" id="IPR039424">
    <property type="entry name" value="SBP_5"/>
</dbReference>
<evidence type="ECO:0000259" key="6">
    <source>
        <dbReference type="Pfam" id="PF00496"/>
    </source>
</evidence>
<comment type="caution">
    <text evidence="7">The sequence shown here is derived from an EMBL/GenBank/DDBJ whole genome shotgun (WGS) entry which is preliminary data.</text>
</comment>
<dbReference type="PANTHER" id="PTHR30290:SF10">
    <property type="entry name" value="PERIPLASMIC OLIGOPEPTIDE-BINDING PROTEIN-RELATED"/>
    <property type="match status" value="1"/>
</dbReference>
<dbReference type="Gene3D" id="3.90.76.10">
    <property type="entry name" value="Dipeptide-binding Protein, Domain 1"/>
    <property type="match status" value="1"/>
</dbReference>